<evidence type="ECO:0000313" key="2">
    <source>
        <dbReference type="Proteomes" id="UP000198697"/>
    </source>
</evidence>
<dbReference type="OrthoDB" id="5638018at2"/>
<organism evidence="1 2">
    <name type="scientific">Hymenobacter actinosclerus</name>
    <dbReference type="NCBI Taxonomy" id="82805"/>
    <lineage>
        <taxon>Bacteria</taxon>
        <taxon>Pseudomonadati</taxon>
        <taxon>Bacteroidota</taxon>
        <taxon>Cytophagia</taxon>
        <taxon>Cytophagales</taxon>
        <taxon>Hymenobacteraceae</taxon>
        <taxon>Hymenobacter</taxon>
    </lineage>
</organism>
<dbReference type="RefSeq" id="WP_092769355.1">
    <property type="nucleotide sequence ID" value="NZ_FOHS01000001.1"/>
</dbReference>
<dbReference type="SUPFAM" id="SSF56399">
    <property type="entry name" value="ADP-ribosylation"/>
    <property type="match status" value="1"/>
</dbReference>
<dbReference type="Proteomes" id="UP000198697">
    <property type="component" value="Unassembled WGS sequence"/>
</dbReference>
<dbReference type="Gene3D" id="3.20.170.20">
    <property type="entry name" value="Protein of unknown function DUF952"/>
    <property type="match status" value="1"/>
</dbReference>
<protein>
    <submittedName>
        <fullName evidence="1">Uncharacterized conserved protein, DUF952 family</fullName>
    </submittedName>
</protein>
<sequence>MLYRISQANDWELAQQTGFFASPDLAAEGFIHASELGQVLETARLYYANSPRALLLELDEEVLLAAGVRVEREWAAGRQAWFPHVFGPVPLAAVRRVWPLPVAANGMAALPPALAGR</sequence>
<name>A0A1I0BX39_9BACT</name>
<dbReference type="EMBL" id="FOHS01000001">
    <property type="protein sequence ID" value="SET11721.1"/>
    <property type="molecule type" value="Genomic_DNA"/>
</dbReference>
<dbReference type="PANTHER" id="PTHR34129">
    <property type="entry name" value="BLR1139 PROTEIN"/>
    <property type="match status" value="1"/>
</dbReference>
<dbReference type="STRING" id="82805.SAMN04487998_1227"/>
<dbReference type="AlphaFoldDB" id="A0A1I0BX39"/>
<dbReference type="PANTHER" id="PTHR34129:SF1">
    <property type="entry name" value="DUF952 DOMAIN-CONTAINING PROTEIN"/>
    <property type="match status" value="1"/>
</dbReference>
<proteinExistence type="predicted"/>
<accession>A0A1I0BX39</accession>
<reference evidence="2" key="1">
    <citation type="submission" date="2016-10" db="EMBL/GenBank/DDBJ databases">
        <authorList>
            <person name="Varghese N."/>
            <person name="Submissions S."/>
        </authorList>
    </citation>
    <scope>NUCLEOTIDE SEQUENCE [LARGE SCALE GENOMIC DNA]</scope>
    <source>
        <strain evidence="2">DSM 15310</strain>
    </source>
</reference>
<evidence type="ECO:0000313" key="1">
    <source>
        <dbReference type="EMBL" id="SET11721.1"/>
    </source>
</evidence>
<dbReference type="InterPro" id="IPR009297">
    <property type="entry name" value="DUF952"/>
</dbReference>
<gene>
    <name evidence="1" type="ORF">SAMN04487998_1227</name>
</gene>
<dbReference type="Pfam" id="PF06108">
    <property type="entry name" value="DUF952"/>
    <property type="match status" value="1"/>
</dbReference>
<keyword evidence="2" id="KW-1185">Reference proteome</keyword>